<protein>
    <submittedName>
        <fullName evidence="1">Uncharacterized protein</fullName>
    </submittedName>
</protein>
<reference evidence="2" key="1">
    <citation type="submission" date="2016-11" db="EMBL/GenBank/DDBJ databases">
        <authorList>
            <person name="Varghese N."/>
            <person name="Submissions S."/>
        </authorList>
    </citation>
    <scope>NUCLEOTIDE SEQUENCE [LARGE SCALE GENOMIC DNA]</scope>
    <source>
        <strain evidence="2">DSM 15292</strain>
    </source>
</reference>
<keyword evidence="2" id="KW-1185">Reference proteome</keyword>
<accession>A0A1N6FT94</accession>
<evidence type="ECO:0000313" key="2">
    <source>
        <dbReference type="Proteomes" id="UP000185221"/>
    </source>
</evidence>
<dbReference type="Proteomes" id="UP000185221">
    <property type="component" value="Unassembled WGS sequence"/>
</dbReference>
<dbReference type="AlphaFoldDB" id="A0A1N6FT94"/>
<dbReference type="EMBL" id="FSRC01000002">
    <property type="protein sequence ID" value="SIN98546.1"/>
    <property type="molecule type" value="Genomic_DNA"/>
</dbReference>
<sequence length="174" mass="21035">MRVNSIKMIQKLFPLDKNYILRQAQSELEEDLIDRMVFELKRSYTLLYNPLRLMDQTYAQILDTFEFPRDRVRLIYRQLCGIYRFKHGDNQLEMLFDGRTHLDKFKEDWSAALVGYVQEMGIYEQYVKTMLRMTLLFDTESRAEWAENHCKGFINQYFELKVVKRHGELKLKIG</sequence>
<proteinExistence type="predicted"/>
<gene>
    <name evidence="1" type="ORF">SAMN05444394_2712</name>
</gene>
<name>A0A1N6FT94_9BACT</name>
<evidence type="ECO:0000313" key="1">
    <source>
        <dbReference type="EMBL" id="SIN98546.1"/>
    </source>
</evidence>
<organism evidence="1 2">
    <name type="scientific">Algoriphagus halophilus</name>
    <dbReference type="NCBI Taxonomy" id="226505"/>
    <lineage>
        <taxon>Bacteria</taxon>
        <taxon>Pseudomonadati</taxon>
        <taxon>Bacteroidota</taxon>
        <taxon>Cytophagia</taxon>
        <taxon>Cytophagales</taxon>
        <taxon>Cyclobacteriaceae</taxon>
        <taxon>Algoriphagus</taxon>
    </lineage>
</organism>